<comment type="caution">
    <text evidence="2">The sequence shown here is derived from an EMBL/GenBank/DDBJ whole genome shotgun (WGS) entry which is preliminary data.</text>
</comment>
<dbReference type="Pfam" id="PF00106">
    <property type="entry name" value="adh_short"/>
    <property type="match status" value="1"/>
</dbReference>
<organism evidence="2 3">
    <name type="scientific">Psilocybe cyanescens</name>
    <dbReference type="NCBI Taxonomy" id="93625"/>
    <lineage>
        <taxon>Eukaryota</taxon>
        <taxon>Fungi</taxon>
        <taxon>Dikarya</taxon>
        <taxon>Basidiomycota</taxon>
        <taxon>Agaricomycotina</taxon>
        <taxon>Agaricomycetes</taxon>
        <taxon>Agaricomycetidae</taxon>
        <taxon>Agaricales</taxon>
        <taxon>Agaricineae</taxon>
        <taxon>Strophariaceae</taxon>
        <taxon>Psilocybe</taxon>
    </lineage>
</organism>
<dbReference type="InterPro" id="IPR002347">
    <property type="entry name" value="SDR_fam"/>
</dbReference>
<dbReference type="InParanoid" id="A0A409WQ99"/>
<dbReference type="SUPFAM" id="SSF51735">
    <property type="entry name" value="NAD(P)-binding Rossmann-fold domains"/>
    <property type="match status" value="1"/>
</dbReference>
<dbReference type="EMBL" id="NHYD01003314">
    <property type="protein sequence ID" value="PPQ80661.1"/>
    <property type="molecule type" value="Genomic_DNA"/>
</dbReference>
<gene>
    <name evidence="2" type="ORF">CVT25_001623</name>
</gene>
<dbReference type="Proteomes" id="UP000283269">
    <property type="component" value="Unassembled WGS sequence"/>
</dbReference>
<dbReference type="Gene3D" id="3.40.50.720">
    <property type="entry name" value="NAD(P)-binding Rossmann-like Domain"/>
    <property type="match status" value="1"/>
</dbReference>
<dbReference type="STRING" id="93625.A0A409WQ99"/>
<accession>A0A409WQ99</accession>
<dbReference type="OrthoDB" id="542013at2759"/>
<evidence type="ECO:0000313" key="2">
    <source>
        <dbReference type="EMBL" id="PPQ80661.1"/>
    </source>
</evidence>
<protein>
    <submittedName>
        <fullName evidence="2">Uncharacterized protein</fullName>
    </submittedName>
</protein>
<keyword evidence="3" id="KW-1185">Reference proteome</keyword>
<evidence type="ECO:0000313" key="3">
    <source>
        <dbReference type="Proteomes" id="UP000283269"/>
    </source>
</evidence>
<dbReference type="PANTHER" id="PTHR43157">
    <property type="entry name" value="PHOSPHATIDYLINOSITOL-GLYCAN BIOSYNTHESIS CLASS F PROTEIN-RELATED"/>
    <property type="match status" value="1"/>
</dbReference>
<dbReference type="PRINTS" id="PR00081">
    <property type="entry name" value="GDHRDH"/>
</dbReference>
<evidence type="ECO:0000256" key="1">
    <source>
        <dbReference type="ARBA" id="ARBA00023002"/>
    </source>
</evidence>
<proteinExistence type="predicted"/>
<reference evidence="2 3" key="1">
    <citation type="journal article" date="2018" name="Evol. Lett.">
        <title>Horizontal gene cluster transfer increased hallucinogenic mushroom diversity.</title>
        <authorList>
            <person name="Reynolds H.T."/>
            <person name="Vijayakumar V."/>
            <person name="Gluck-Thaler E."/>
            <person name="Korotkin H.B."/>
            <person name="Matheny P.B."/>
            <person name="Slot J.C."/>
        </authorList>
    </citation>
    <scope>NUCLEOTIDE SEQUENCE [LARGE SCALE GENOMIC DNA]</scope>
    <source>
        <strain evidence="2 3">2631</strain>
    </source>
</reference>
<dbReference type="InterPro" id="IPR036291">
    <property type="entry name" value="NAD(P)-bd_dom_sf"/>
</dbReference>
<dbReference type="GO" id="GO:0016491">
    <property type="term" value="F:oxidoreductase activity"/>
    <property type="evidence" value="ECO:0007669"/>
    <property type="project" value="UniProtKB-KW"/>
</dbReference>
<dbReference type="AlphaFoldDB" id="A0A409WQ99"/>
<dbReference type="PANTHER" id="PTHR43157:SF31">
    <property type="entry name" value="PHOSPHATIDYLINOSITOL-GLYCAN BIOSYNTHESIS CLASS F PROTEIN"/>
    <property type="match status" value="1"/>
</dbReference>
<name>A0A409WQ99_PSICY</name>
<sequence>MPQPSFSREFTDQFNPPPVTYVDLSCKTVIVIGANTGIGLEAAKHFAERGEAAAVEIKTETTYEKIEVWTIDLSNFSSVTSFAEQFEREGGRLDIVVANAGIAASSLEFTDDGWESTYQINYISGALLSLLLLPRMLETAREYNTTPRITLVVSRLHYFVKFDSNLINAPNTLRLHGHKDYFNQRIAEGKYNGDDIYAESKLLGVYFARTLNDRLAGKPLIINTVDPGFCKSSIGRNRKGVESFIFNLLSKTVGRTSEEGSRQLVWAAVGGEDQKENLRGAFVDMASKNWWVE</sequence>
<keyword evidence="1" id="KW-0560">Oxidoreductase</keyword>